<accession>A0A1J0WJG3</accession>
<dbReference type="EMBL" id="CP018076">
    <property type="protein sequence ID" value="APE44443.1"/>
    <property type="molecule type" value="Genomic_DNA"/>
</dbReference>
<keyword evidence="3 6" id="KW-0812">Transmembrane</keyword>
<dbReference type="STRING" id="1917485.BOO69_14250"/>
<reference evidence="7 8" key="1">
    <citation type="submission" date="2016-11" db="EMBL/GenBank/DDBJ databases">
        <title>Complete genome sequence of Sulfitobacter sp. AM1-D1, a toxic bacteria associated with marine dinoflagellate Alexandrium minutum in East China Sea.</title>
        <authorList>
            <person name="Yang Q."/>
            <person name="Zhang X."/>
            <person name="Tian X."/>
        </authorList>
    </citation>
    <scope>NUCLEOTIDE SEQUENCE [LARGE SCALE GENOMIC DNA]</scope>
    <source>
        <strain evidence="7 8">AM1-D1</strain>
    </source>
</reference>
<evidence type="ECO:0000313" key="7">
    <source>
        <dbReference type="EMBL" id="APE44443.1"/>
    </source>
</evidence>
<feature type="transmembrane region" description="Helical" evidence="6">
    <location>
        <begin position="71"/>
        <end position="88"/>
    </location>
</feature>
<feature type="transmembrane region" description="Helical" evidence="6">
    <location>
        <begin position="129"/>
        <end position="151"/>
    </location>
</feature>
<dbReference type="CDD" id="cd06581">
    <property type="entry name" value="TM_PBP1_LivM_like"/>
    <property type="match status" value="1"/>
</dbReference>
<dbReference type="InterPro" id="IPR043428">
    <property type="entry name" value="LivM-like"/>
</dbReference>
<evidence type="ECO:0000313" key="8">
    <source>
        <dbReference type="Proteomes" id="UP000181897"/>
    </source>
</evidence>
<feature type="transmembrane region" description="Helical" evidence="6">
    <location>
        <begin position="100"/>
        <end position="122"/>
    </location>
</feature>
<feature type="transmembrane region" description="Helical" evidence="6">
    <location>
        <begin position="297"/>
        <end position="316"/>
    </location>
</feature>
<evidence type="ECO:0000256" key="1">
    <source>
        <dbReference type="ARBA" id="ARBA00004651"/>
    </source>
</evidence>
<name>A0A1J0WJG3_9RHOB</name>
<feature type="transmembrane region" description="Helical" evidence="6">
    <location>
        <begin position="225"/>
        <end position="251"/>
    </location>
</feature>
<evidence type="ECO:0008006" key="9">
    <source>
        <dbReference type="Google" id="ProtNLM"/>
    </source>
</evidence>
<gene>
    <name evidence="7" type="ORF">BOO69_14250</name>
</gene>
<feature type="transmembrane region" description="Helical" evidence="6">
    <location>
        <begin position="21"/>
        <end position="39"/>
    </location>
</feature>
<dbReference type="Pfam" id="PF02653">
    <property type="entry name" value="BPD_transp_2"/>
    <property type="match status" value="1"/>
</dbReference>
<feature type="transmembrane region" description="Helical" evidence="6">
    <location>
        <begin position="45"/>
        <end position="64"/>
    </location>
</feature>
<evidence type="ECO:0000256" key="6">
    <source>
        <dbReference type="SAM" id="Phobius"/>
    </source>
</evidence>
<dbReference type="GO" id="GO:0005886">
    <property type="term" value="C:plasma membrane"/>
    <property type="evidence" value="ECO:0007669"/>
    <property type="project" value="UniProtKB-SubCell"/>
</dbReference>
<dbReference type="GO" id="GO:0015658">
    <property type="term" value="F:branched-chain amino acid transmembrane transporter activity"/>
    <property type="evidence" value="ECO:0007669"/>
    <property type="project" value="InterPro"/>
</dbReference>
<evidence type="ECO:0000256" key="4">
    <source>
        <dbReference type="ARBA" id="ARBA00022989"/>
    </source>
</evidence>
<comment type="subcellular location">
    <subcellularLocation>
        <location evidence="1">Cell membrane</location>
        <topology evidence="1">Multi-pass membrane protein</topology>
    </subcellularLocation>
</comment>
<evidence type="ECO:0000256" key="3">
    <source>
        <dbReference type="ARBA" id="ARBA00022692"/>
    </source>
</evidence>
<dbReference type="InterPro" id="IPR001851">
    <property type="entry name" value="ABC_transp_permease"/>
</dbReference>
<evidence type="ECO:0000256" key="2">
    <source>
        <dbReference type="ARBA" id="ARBA00022475"/>
    </source>
</evidence>
<sequence>MSARRTGWGGLGELFRKDRSHTVIFLVLAAALLVASPYLDYYNTTALRDAAIFGLFALSLDYFWGKTGQLSFGHAVFFGVGAYAYALVAPELGGTAGSLAGLGAAVALPVVVAGVIGYFLLFAGIRGDFFTIVTLALGVIAQQLAISWVAVTGGDAGLVGVPPLTLGGFVFYSPTSSLYLALGTLVLLYFVVATLSAGHTGKVLTAIQCNETRARSLGYDTSAELLKALMLSAGIAGFAGALYAATSGIVVPDLVGLLLSTEVIMWVVVGGRGTLVGPVVGTFLVMRFQQEISSVSAALWPLIVGVGFVILVFTAPNGLLPWLGRMGRRLTGRRTS</sequence>
<dbReference type="KEGG" id="suam:BOO69_14250"/>
<keyword evidence="2" id="KW-1003">Cell membrane</keyword>
<keyword evidence="4 6" id="KW-1133">Transmembrane helix</keyword>
<evidence type="ECO:0000256" key="5">
    <source>
        <dbReference type="ARBA" id="ARBA00023136"/>
    </source>
</evidence>
<protein>
    <recommendedName>
        <fullName evidence="9">Branched-chain amino acid ABC transporter permease</fullName>
    </recommendedName>
</protein>
<organism evidence="7 8">
    <name type="scientific">Sulfitobacter alexandrii</name>
    <dbReference type="NCBI Taxonomy" id="1917485"/>
    <lineage>
        <taxon>Bacteria</taxon>
        <taxon>Pseudomonadati</taxon>
        <taxon>Pseudomonadota</taxon>
        <taxon>Alphaproteobacteria</taxon>
        <taxon>Rhodobacterales</taxon>
        <taxon>Roseobacteraceae</taxon>
        <taxon>Sulfitobacter</taxon>
    </lineage>
</organism>
<keyword evidence="8" id="KW-1185">Reference proteome</keyword>
<keyword evidence="5 6" id="KW-0472">Membrane</keyword>
<dbReference type="AlphaFoldDB" id="A0A1J0WJG3"/>
<feature type="transmembrane region" description="Helical" evidence="6">
    <location>
        <begin position="263"/>
        <end position="285"/>
    </location>
</feature>
<dbReference type="PANTHER" id="PTHR30482:SF17">
    <property type="entry name" value="ABC TRANSPORTER ATP-BINDING PROTEIN"/>
    <property type="match status" value="1"/>
</dbReference>
<dbReference type="Proteomes" id="UP000181897">
    <property type="component" value="Chromosome"/>
</dbReference>
<dbReference type="RefSeq" id="WP_071972785.1">
    <property type="nucleotide sequence ID" value="NZ_CP018076.1"/>
</dbReference>
<dbReference type="PANTHER" id="PTHR30482">
    <property type="entry name" value="HIGH-AFFINITY BRANCHED-CHAIN AMINO ACID TRANSPORT SYSTEM PERMEASE"/>
    <property type="match status" value="1"/>
</dbReference>
<feature type="transmembrane region" description="Helical" evidence="6">
    <location>
        <begin position="171"/>
        <end position="192"/>
    </location>
</feature>
<proteinExistence type="predicted"/>